<keyword evidence="6" id="KW-1185">Reference proteome</keyword>
<evidence type="ECO:0000256" key="1">
    <source>
        <dbReference type="ARBA" id="ARBA00022630"/>
    </source>
</evidence>
<dbReference type="PANTHER" id="PTHR42659">
    <property type="entry name" value="XANTHINE DEHYDROGENASE SUBUNIT C-RELATED"/>
    <property type="match status" value="1"/>
</dbReference>
<organism evidence="5 6">
    <name type="scientific">Ramlibacter cellulosilyticus</name>
    <dbReference type="NCBI Taxonomy" id="2764187"/>
    <lineage>
        <taxon>Bacteria</taxon>
        <taxon>Pseudomonadati</taxon>
        <taxon>Pseudomonadota</taxon>
        <taxon>Betaproteobacteria</taxon>
        <taxon>Burkholderiales</taxon>
        <taxon>Comamonadaceae</taxon>
        <taxon>Ramlibacter</taxon>
    </lineage>
</organism>
<dbReference type="RefSeq" id="WP_187077562.1">
    <property type="nucleotide sequence ID" value="NZ_JACORT010000008.1"/>
</dbReference>
<keyword evidence="1" id="KW-0285">Flavoprotein</keyword>
<dbReference type="InterPro" id="IPR016169">
    <property type="entry name" value="FAD-bd_PCMH_sub2"/>
</dbReference>
<dbReference type="Pfam" id="PF00941">
    <property type="entry name" value="FAD_binding_5"/>
    <property type="match status" value="1"/>
</dbReference>
<dbReference type="Proteomes" id="UP000608513">
    <property type="component" value="Unassembled WGS sequence"/>
</dbReference>
<dbReference type="GO" id="GO:0071949">
    <property type="term" value="F:FAD binding"/>
    <property type="evidence" value="ECO:0007669"/>
    <property type="project" value="InterPro"/>
</dbReference>
<dbReference type="PANTHER" id="PTHR42659:SF2">
    <property type="entry name" value="XANTHINE DEHYDROGENASE SUBUNIT C-RELATED"/>
    <property type="match status" value="1"/>
</dbReference>
<dbReference type="InterPro" id="IPR002346">
    <property type="entry name" value="Mopterin_DH_FAD-bd"/>
</dbReference>
<dbReference type="InterPro" id="IPR016166">
    <property type="entry name" value="FAD-bd_PCMH"/>
</dbReference>
<feature type="domain" description="FAD-binding PCMH-type" evidence="4">
    <location>
        <begin position="1"/>
        <end position="169"/>
    </location>
</feature>
<evidence type="ECO:0000313" key="5">
    <source>
        <dbReference type="EMBL" id="MBC5784812.1"/>
    </source>
</evidence>
<dbReference type="GO" id="GO:0016491">
    <property type="term" value="F:oxidoreductase activity"/>
    <property type="evidence" value="ECO:0007669"/>
    <property type="project" value="UniProtKB-KW"/>
</dbReference>
<keyword evidence="2" id="KW-0274">FAD</keyword>
<keyword evidence="3" id="KW-0560">Oxidoreductase</keyword>
<dbReference type="InterPro" id="IPR051312">
    <property type="entry name" value="Diverse_Substr_Oxidored"/>
</dbReference>
<sequence length="264" mass="26907">MYAFTFERPASLADAQRAASAGGAKVLAGGQTLLASMKLRLAQPETLVDLGGIAELAGIRREGNALVIGAMTKHADVAANADVKSAIPALAELAAGIGDRQVRAMGTIGGSLANNDPAACYPAGVLALNATIVTTRRKIAADDFFQGLFATALNDGELITSVSFPLAKRAAYIKFKQPASRFALIGVCVAQTDSGVRVAVTGGGSGVFRHTGLEQALAKSFTPEAAAGVKVDAGELSSDLHASAAYRANLISVLTQRAVVKALG</sequence>
<dbReference type="InterPro" id="IPR036318">
    <property type="entry name" value="FAD-bd_PCMH-like_sf"/>
</dbReference>
<dbReference type="SUPFAM" id="SSF56176">
    <property type="entry name" value="FAD-binding/transporter-associated domain-like"/>
    <property type="match status" value="1"/>
</dbReference>
<gene>
    <name evidence="5" type="ORF">H8N03_17815</name>
</gene>
<dbReference type="InterPro" id="IPR016167">
    <property type="entry name" value="FAD-bd_PCMH_sub1"/>
</dbReference>
<dbReference type="Gene3D" id="3.30.43.10">
    <property type="entry name" value="Uridine Diphospho-n-acetylenolpyruvylglucosamine Reductase, domain 2"/>
    <property type="match status" value="1"/>
</dbReference>
<dbReference type="EMBL" id="JACORT010000008">
    <property type="protein sequence ID" value="MBC5784812.1"/>
    <property type="molecule type" value="Genomic_DNA"/>
</dbReference>
<dbReference type="FunFam" id="3.30.465.10:FF:000017">
    <property type="entry name" value="Xanthine dehydrogenase, FAD binding subunit"/>
    <property type="match status" value="1"/>
</dbReference>
<proteinExistence type="predicted"/>
<dbReference type="InterPro" id="IPR005107">
    <property type="entry name" value="CO_DH_flav_C"/>
</dbReference>
<evidence type="ECO:0000313" key="6">
    <source>
        <dbReference type="Proteomes" id="UP000608513"/>
    </source>
</evidence>
<comment type="caution">
    <text evidence="5">The sequence shown here is derived from an EMBL/GenBank/DDBJ whole genome shotgun (WGS) entry which is preliminary data.</text>
</comment>
<evidence type="ECO:0000259" key="4">
    <source>
        <dbReference type="PROSITE" id="PS51387"/>
    </source>
</evidence>
<dbReference type="Gene3D" id="3.30.390.50">
    <property type="entry name" value="CO dehydrogenase flavoprotein, C-terminal domain"/>
    <property type="match status" value="1"/>
</dbReference>
<name>A0A923SGD0_9BURK</name>
<accession>A0A923SGD0</accession>
<dbReference type="InterPro" id="IPR036683">
    <property type="entry name" value="CO_DH_flav_C_dom_sf"/>
</dbReference>
<dbReference type="SUPFAM" id="SSF55447">
    <property type="entry name" value="CO dehydrogenase flavoprotein C-terminal domain-like"/>
    <property type="match status" value="1"/>
</dbReference>
<evidence type="ECO:0000256" key="3">
    <source>
        <dbReference type="ARBA" id="ARBA00023002"/>
    </source>
</evidence>
<dbReference type="PROSITE" id="PS51387">
    <property type="entry name" value="FAD_PCMH"/>
    <property type="match status" value="1"/>
</dbReference>
<evidence type="ECO:0000256" key="2">
    <source>
        <dbReference type="ARBA" id="ARBA00022827"/>
    </source>
</evidence>
<dbReference type="SMART" id="SM01092">
    <property type="entry name" value="CO_deh_flav_C"/>
    <property type="match status" value="1"/>
</dbReference>
<reference evidence="5" key="1">
    <citation type="submission" date="2020-08" db="EMBL/GenBank/DDBJ databases">
        <title>Ramlibacter sp. USB13 16S ribosomal RNA gene genome sequencing and assembly.</title>
        <authorList>
            <person name="Kang M."/>
        </authorList>
    </citation>
    <scope>NUCLEOTIDE SEQUENCE</scope>
    <source>
        <strain evidence="5">USB13</strain>
    </source>
</reference>
<dbReference type="AlphaFoldDB" id="A0A923SGD0"/>
<protein>
    <submittedName>
        <fullName evidence="5">Xanthine dehydrogenase family protein subunit M</fullName>
    </submittedName>
</protein>
<dbReference type="Gene3D" id="3.30.465.10">
    <property type="match status" value="1"/>
</dbReference>